<comment type="caution">
    <text evidence="2">The sequence shown here is derived from an EMBL/GenBank/DDBJ whole genome shotgun (WGS) entry which is preliminary data.</text>
</comment>
<gene>
    <name evidence="2" type="ORF">KCQ71_22855</name>
</gene>
<evidence type="ECO:0000256" key="1">
    <source>
        <dbReference type="SAM" id="MobiDB-lite"/>
    </source>
</evidence>
<dbReference type="EMBL" id="JAGSHT010000022">
    <property type="protein sequence ID" value="MBZ2199005.1"/>
    <property type="molecule type" value="Genomic_DNA"/>
</dbReference>
<evidence type="ECO:0000313" key="2">
    <source>
        <dbReference type="EMBL" id="MBZ2199005.1"/>
    </source>
</evidence>
<sequence length="153" mass="17001">MRVSLRALLGLVRTKDRPAAQTQDELAVVRYDYLLGRTRTADLERVHTRAYANLTEDQRDLLFDQLLARASAWSEQPSRTTSHAPSAPSPDRKNRTNGRLRRWFGLDLTGGPAGPGSADSVFGAIFALGVPFFWFSQPTPPPDEPTDHRRAGS</sequence>
<accession>A0ABS7SF72</accession>
<feature type="region of interest" description="Disordered" evidence="1">
    <location>
        <begin position="72"/>
        <end position="100"/>
    </location>
</feature>
<dbReference type="RefSeq" id="WP_223410797.1">
    <property type="nucleotide sequence ID" value="NZ_JAGSHT010000022.1"/>
</dbReference>
<organism evidence="2 3">
    <name type="scientific">Occultella gossypii</name>
    <dbReference type="NCBI Taxonomy" id="2800820"/>
    <lineage>
        <taxon>Bacteria</taxon>
        <taxon>Bacillati</taxon>
        <taxon>Actinomycetota</taxon>
        <taxon>Actinomycetes</taxon>
        <taxon>Micrococcales</taxon>
        <taxon>Ruaniaceae</taxon>
        <taxon>Occultella</taxon>
    </lineage>
</organism>
<proteinExistence type="predicted"/>
<reference evidence="2 3" key="1">
    <citation type="submission" date="2021-04" db="EMBL/GenBank/DDBJ databases">
        <title>Ruania sp. nov., isolated from sandy soil of mangrove forest.</title>
        <authorList>
            <person name="Ge X."/>
            <person name="Huang R."/>
            <person name="Liu W."/>
        </authorList>
    </citation>
    <scope>NUCLEOTIDE SEQUENCE [LARGE SCALE GENOMIC DNA]</scope>
    <source>
        <strain evidence="2 3">N2-46</strain>
    </source>
</reference>
<protein>
    <submittedName>
        <fullName evidence="2">Uncharacterized protein</fullName>
    </submittedName>
</protein>
<name>A0ABS7SF72_9MICO</name>
<feature type="compositionally biased region" description="Polar residues" evidence="1">
    <location>
        <begin position="73"/>
        <end position="84"/>
    </location>
</feature>
<dbReference type="Proteomes" id="UP000826651">
    <property type="component" value="Unassembled WGS sequence"/>
</dbReference>
<keyword evidence="3" id="KW-1185">Reference proteome</keyword>
<evidence type="ECO:0000313" key="3">
    <source>
        <dbReference type="Proteomes" id="UP000826651"/>
    </source>
</evidence>